<evidence type="ECO:0000313" key="1">
    <source>
        <dbReference type="EMBL" id="MBK6266404.1"/>
    </source>
</evidence>
<dbReference type="AlphaFoldDB" id="A0A934X0H0"/>
<evidence type="ECO:0000313" key="2">
    <source>
        <dbReference type="Proteomes" id="UP000611723"/>
    </source>
</evidence>
<name>A0A934X0H0_9BACT</name>
<accession>A0A934X0H0</accession>
<proteinExistence type="predicted"/>
<keyword evidence="2" id="KW-1185">Reference proteome</keyword>
<reference evidence="1" key="1">
    <citation type="submission" date="2021-01" db="EMBL/GenBank/DDBJ databases">
        <title>Marivirga aurantiaca sp. nov., isolated from intertidal surface sediments.</title>
        <authorList>
            <person name="Zhang M."/>
        </authorList>
    </citation>
    <scope>NUCLEOTIDE SEQUENCE</scope>
    <source>
        <strain evidence="1">S37H4</strain>
    </source>
</reference>
<sequence>MFSEAEIAIIIKDEEIDKIVDQLKQDFITNEAPYMEISNHDFLSLILLSTDVGKKMANKHVSFSEEMSLQKKARKYSKGGFFLSSDPVVDGLKFLLKNFDAWEDKFYAAINKCSKVLFRSDDLQLINDKSIDFETKVMYSPYLLIRFISSLFLERDEDILNPGTIKKVEFDKLTEIGSKIGLSDYLIFNEFMAKYELK</sequence>
<dbReference type="Proteomes" id="UP000611723">
    <property type="component" value="Unassembled WGS sequence"/>
</dbReference>
<dbReference type="RefSeq" id="WP_201432079.1">
    <property type="nucleotide sequence ID" value="NZ_JAEQBW010000007.1"/>
</dbReference>
<organism evidence="1 2">
    <name type="scientific">Marivirga aurantiaca</name>
    <dbReference type="NCBI Taxonomy" id="2802615"/>
    <lineage>
        <taxon>Bacteria</taxon>
        <taxon>Pseudomonadati</taxon>
        <taxon>Bacteroidota</taxon>
        <taxon>Cytophagia</taxon>
        <taxon>Cytophagales</taxon>
        <taxon>Marivirgaceae</taxon>
        <taxon>Marivirga</taxon>
    </lineage>
</organism>
<comment type="caution">
    <text evidence="1">The sequence shown here is derived from an EMBL/GenBank/DDBJ whole genome shotgun (WGS) entry which is preliminary data.</text>
</comment>
<gene>
    <name evidence="1" type="ORF">JKA74_15270</name>
</gene>
<dbReference type="EMBL" id="JAEQBW010000007">
    <property type="protein sequence ID" value="MBK6266404.1"/>
    <property type="molecule type" value="Genomic_DNA"/>
</dbReference>
<protein>
    <submittedName>
        <fullName evidence="1">Uncharacterized protein</fullName>
    </submittedName>
</protein>